<dbReference type="EC" id="3.2.2.27" evidence="3"/>
<dbReference type="InterPro" id="IPR005122">
    <property type="entry name" value="Uracil-DNA_glycosylase-like"/>
</dbReference>
<evidence type="ECO:0000256" key="6">
    <source>
        <dbReference type="ARBA" id="ARBA00022723"/>
    </source>
</evidence>
<keyword evidence="5" id="KW-0004">4Fe-4S</keyword>
<keyword evidence="9" id="KW-0408">Iron</keyword>
<dbReference type="GO" id="GO:0006281">
    <property type="term" value="P:DNA repair"/>
    <property type="evidence" value="ECO:0007669"/>
    <property type="project" value="UniProtKB-KW"/>
</dbReference>
<evidence type="ECO:0000256" key="7">
    <source>
        <dbReference type="ARBA" id="ARBA00022763"/>
    </source>
</evidence>
<dbReference type="RefSeq" id="WP_066533603.1">
    <property type="nucleotide sequence ID" value="NZ_CAPVCI010000034.1"/>
</dbReference>
<reference evidence="15" key="2">
    <citation type="submission" date="2017-05" db="EMBL/GenBank/DDBJ databases">
        <title>Improved OligoMM genomes.</title>
        <authorList>
            <person name="Garzetti D."/>
        </authorList>
    </citation>
    <scope>NUCLEOTIDE SEQUENCE [LARGE SCALE GENOMIC DNA]</scope>
    <source>
        <strain evidence="15">KB18</strain>
    </source>
</reference>
<dbReference type="SMART" id="SM00987">
    <property type="entry name" value="UreE_C"/>
    <property type="match status" value="1"/>
</dbReference>
<dbReference type="Proteomes" id="UP000596035">
    <property type="component" value="Chromosome"/>
</dbReference>
<dbReference type="PANTHER" id="PTHR33693">
    <property type="entry name" value="TYPE-5 URACIL-DNA GLYCOSYLASE"/>
    <property type="match status" value="1"/>
</dbReference>
<reference evidence="13" key="1">
    <citation type="journal article" date="2017" name="Genome Announc.">
        <title>High-Quality Whole-Genome Sequences of the Oligo-Mouse-Microbiota Bacterial Community.</title>
        <authorList>
            <person name="Garzetti D."/>
            <person name="Brugiroux S."/>
            <person name="Bunk B."/>
            <person name="Pukall R."/>
            <person name="McCoy K.D."/>
            <person name="Macpherson A.J."/>
            <person name="Stecher B."/>
        </authorList>
    </citation>
    <scope>NUCLEOTIDE SEQUENCE</scope>
    <source>
        <strain evidence="13">KB18</strain>
    </source>
</reference>
<dbReference type="SMART" id="SM00986">
    <property type="entry name" value="UDG"/>
    <property type="match status" value="1"/>
</dbReference>
<dbReference type="Gene3D" id="3.40.470.10">
    <property type="entry name" value="Uracil-DNA glycosylase-like domain"/>
    <property type="match status" value="1"/>
</dbReference>
<dbReference type="SUPFAM" id="SSF52141">
    <property type="entry name" value="Uracil-DNA glycosylase-like"/>
    <property type="match status" value="1"/>
</dbReference>
<comment type="catalytic activity">
    <reaction evidence="1">
        <text>Hydrolyzes single-stranded DNA or mismatched double-stranded DNA and polynucleotides, releasing free uracil.</text>
        <dbReference type="EC" id="3.2.2.27"/>
    </reaction>
</comment>
<evidence type="ECO:0000256" key="2">
    <source>
        <dbReference type="ARBA" id="ARBA00006521"/>
    </source>
</evidence>
<dbReference type="GO" id="GO:0004844">
    <property type="term" value="F:uracil DNA N-glycosylase activity"/>
    <property type="evidence" value="ECO:0007669"/>
    <property type="project" value="UniProtKB-EC"/>
</dbReference>
<dbReference type="InterPro" id="IPR036895">
    <property type="entry name" value="Uracil-DNA_glycosylase-like_sf"/>
</dbReference>
<proteinExistence type="inferred from homology"/>
<dbReference type="EMBL" id="CP021422">
    <property type="protein sequence ID" value="ASB40656.1"/>
    <property type="molecule type" value="Genomic_DNA"/>
</dbReference>
<dbReference type="KEGG" id="amur:ADH66_08270"/>
<evidence type="ECO:0000256" key="9">
    <source>
        <dbReference type="ARBA" id="ARBA00023004"/>
    </source>
</evidence>
<evidence type="ECO:0000256" key="4">
    <source>
        <dbReference type="ARBA" id="ARBA00019403"/>
    </source>
</evidence>
<dbReference type="Pfam" id="PF03167">
    <property type="entry name" value="UDG"/>
    <property type="match status" value="1"/>
</dbReference>
<evidence type="ECO:0000259" key="12">
    <source>
        <dbReference type="SMART" id="SM00986"/>
    </source>
</evidence>
<keyword evidence="11" id="KW-0234">DNA repair</keyword>
<dbReference type="GO" id="GO:0046872">
    <property type="term" value="F:metal ion binding"/>
    <property type="evidence" value="ECO:0007669"/>
    <property type="project" value="UniProtKB-KW"/>
</dbReference>
<dbReference type="InterPro" id="IPR005273">
    <property type="entry name" value="Ura-DNA_glyco_family4"/>
</dbReference>
<evidence type="ECO:0000256" key="10">
    <source>
        <dbReference type="ARBA" id="ARBA00023014"/>
    </source>
</evidence>
<dbReference type="Proteomes" id="UP000196710">
    <property type="component" value="Chromosome"/>
</dbReference>
<dbReference type="GO" id="GO:0051539">
    <property type="term" value="F:4 iron, 4 sulfur cluster binding"/>
    <property type="evidence" value="ECO:0007669"/>
    <property type="project" value="UniProtKB-KW"/>
</dbReference>
<dbReference type="PANTHER" id="PTHR33693:SF1">
    <property type="entry name" value="TYPE-4 URACIL-DNA GLYCOSYLASE"/>
    <property type="match status" value="1"/>
</dbReference>
<dbReference type="EMBL" id="CP065321">
    <property type="protein sequence ID" value="QQR29932.1"/>
    <property type="molecule type" value="Genomic_DNA"/>
</dbReference>
<evidence type="ECO:0000313" key="14">
    <source>
        <dbReference type="EMBL" id="QQR29932.1"/>
    </source>
</evidence>
<keyword evidence="7" id="KW-0227">DNA damage</keyword>
<dbReference type="AlphaFoldDB" id="A0A1Z2XQG4"/>
<evidence type="ECO:0000313" key="16">
    <source>
        <dbReference type="Proteomes" id="UP000596035"/>
    </source>
</evidence>
<dbReference type="CDD" id="cd10030">
    <property type="entry name" value="UDG-F4_TTUDGA_SPO1dp_like"/>
    <property type="match status" value="1"/>
</dbReference>
<evidence type="ECO:0000256" key="11">
    <source>
        <dbReference type="ARBA" id="ARBA00023204"/>
    </source>
</evidence>
<comment type="similarity">
    <text evidence="2">Belongs to the uracil-DNA glycosylase (UDG) superfamily. Type 4 (UDGa) family.</text>
</comment>
<sequence length="192" mass="21554">MYNNWSDLEKACLQCEKCGLCSGRHNVVFGVGNRRSKVMFVGEGPGENEDLQGEPFVGRGGQLLDKYLAAVDLDRKTNVYIGNIVKCRPPKNRDPLPEEQEACIDWLRNQFALIRPKIVVCLGRVAAMRIMKPDIKITKEHGEFIDKNGTLMMATLHPAALLRNPGQKPAAFEDFLKLREKIDELGCDVAKQ</sequence>
<evidence type="ECO:0000256" key="8">
    <source>
        <dbReference type="ARBA" id="ARBA00022801"/>
    </source>
</evidence>
<keyword evidence="6" id="KW-0479">Metal-binding</keyword>
<accession>A0A1Z2XQG4</accession>
<keyword evidence="15" id="KW-1185">Reference proteome</keyword>
<feature type="domain" description="Uracil-DNA glycosylase-like" evidence="12">
    <location>
        <begin position="29"/>
        <end position="176"/>
    </location>
</feature>
<evidence type="ECO:0000256" key="1">
    <source>
        <dbReference type="ARBA" id="ARBA00001400"/>
    </source>
</evidence>
<gene>
    <name evidence="13" type="ORF">ADH66_08270</name>
    <name evidence="14" type="ORF">I5Q82_18305</name>
</gene>
<evidence type="ECO:0000256" key="3">
    <source>
        <dbReference type="ARBA" id="ARBA00012030"/>
    </source>
</evidence>
<dbReference type="NCBIfam" id="TIGR00758">
    <property type="entry name" value="UDG_fam4"/>
    <property type="match status" value="1"/>
</dbReference>
<protein>
    <recommendedName>
        <fullName evidence="4">Type-4 uracil-DNA glycosylase</fullName>
        <ecNumber evidence="3">3.2.2.27</ecNumber>
    </recommendedName>
</protein>
<evidence type="ECO:0000313" key="13">
    <source>
        <dbReference type="EMBL" id="ASB40656.1"/>
    </source>
</evidence>
<keyword evidence="10" id="KW-0411">Iron-sulfur</keyword>
<keyword evidence="8" id="KW-0378">Hydrolase</keyword>
<dbReference type="InterPro" id="IPR051536">
    <property type="entry name" value="UDG_Type-4/5"/>
</dbReference>
<evidence type="ECO:0000256" key="5">
    <source>
        <dbReference type="ARBA" id="ARBA00022485"/>
    </source>
</evidence>
<organism evidence="14 16">
    <name type="scientific">Acutalibacter muris</name>
    <dbReference type="NCBI Taxonomy" id="1796620"/>
    <lineage>
        <taxon>Bacteria</taxon>
        <taxon>Bacillati</taxon>
        <taxon>Bacillota</taxon>
        <taxon>Clostridia</taxon>
        <taxon>Eubacteriales</taxon>
        <taxon>Acutalibacteraceae</taxon>
        <taxon>Acutalibacter</taxon>
    </lineage>
</organism>
<name>A0A1Z2XQG4_9FIRM</name>
<evidence type="ECO:0000313" key="15">
    <source>
        <dbReference type="Proteomes" id="UP000196710"/>
    </source>
</evidence>
<reference evidence="14 16" key="3">
    <citation type="submission" date="2020-11" db="EMBL/GenBank/DDBJ databases">
        <title>Closed and high quality bacterial genomes of the OMM12 community.</title>
        <authorList>
            <person name="Marbouty M."/>
            <person name="Lamy-Besnier Q."/>
            <person name="Debarbieux L."/>
            <person name="Koszul R."/>
        </authorList>
    </citation>
    <scope>NUCLEOTIDE SEQUENCE [LARGE SCALE GENOMIC DNA]</scope>
    <source>
        <strain evidence="14 16">KB18</strain>
    </source>
</reference>